<protein>
    <submittedName>
        <fullName evidence="1">Uncharacterized protein</fullName>
    </submittedName>
</protein>
<organism evidence="1 2">
    <name type="scientific">Odynerus spinipes</name>
    <dbReference type="NCBI Taxonomy" id="1348599"/>
    <lineage>
        <taxon>Eukaryota</taxon>
        <taxon>Metazoa</taxon>
        <taxon>Ecdysozoa</taxon>
        <taxon>Arthropoda</taxon>
        <taxon>Hexapoda</taxon>
        <taxon>Insecta</taxon>
        <taxon>Pterygota</taxon>
        <taxon>Neoptera</taxon>
        <taxon>Endopterygota</taxon>
        <taxon>Hymenoptera</taxon>
        <taxon>Apocrita</taxon>
        <taxon>Aculeata</taxon>
        <taxon>Vespoidea</taxon>
        <taxon>Vespidae</taxon>
        <taxon>Eumeninae</taxon>
        <taxon>Odynerus</taxon>
    </lineage>
</organism>
<comment type="caution">
    <text evidence="1">The sequence shown here is derived from an EMBL/GenBank/DDBJ whole genome shotgun (WGS) entry which is preliminary data.</text>
</comment>
<name>A0AAD9RT19_9HYME</name>
<evidence type="ECO:0000313" key="2">
    <source>
        <dbReference type="Proteomes" id="UP001258017"/>
    </source>
</evidence>
<dbReference type="AlphaFoldDB" id="A0AAD9RT19"/>
<proteinExistence type="predicted"/>
<dbReference type="Proteomes" id="UP001258017">
    <property type="component" value="Unassembled WGS sequence"/>
</dbReference>
<accession>A0AAD9RT19</accession>
<gene>
    <name evidence="1" type="ORF">KPH14_007054</name>
</gene>
<keyword evidence="2" id="KW-1185">Reference proteome</keyword>
<dbReference type="EMBL" id="JAIFRP010000026">
    <property type="protein sequence ID" value="KAK2584721.1"/>
    <property type="molecule type" value="Genomic_DNA"/>
</dbReference>
<reference evidence="1" key="1">
    <citation type="submission" date="2021-08" db="EMBL/GenBank/DDBJ databases">
        <authorList>
            <person name="Misof B."/>
            <person name="Oliver O."/>
            <person name="Podsiadlowski L."/>
            <person name="Donath A."/>
            <person name="Peters R."/>
            <person name="Mayer C."/>
            <person name="Rust J."/>
            <person name="Gunkel S."/>
            <person name="Lesny P."/>
            <person name="Martin S."/>
            <person name="Oeyen J.P."/>
            <person name="Petersen M."/>
            <person name="Panagiotis P."/>
            <person name="Wilbrandt J."/>
            <person name="Tanja T."/>
        </authorList>
    </citation>
    <scope>NUCLEOTIDE SEQUENCE</scope>
    <source>
        <strain evidence="1">GBR_01_08_01A</strain>
        <tissue evidence="1">Thorax + abdomen</tissue>
    </source>
</reference>
<sequence>MHSRTRIKQQILQGDDTEFLTFHSVKCIRFGQARLRNRLFSREQRFIPLLVINVRNRVKATSMSITKDRFTKDRKSTSNRCLEHLCCMKFKTYLMS</sequence>
<evidence type="ECO:0000313" key="1">
    <source>
        <dbReference type="EMBL" id="KAK2584721.1"/>
    </source>
</evidence>
<reference evidence="1" key="2">
    <citation type="journal article" date="2023" name="Commun. Biol.">
        <title>Intrasexual cuticular hydrocarbon dimorphism in a wasp sheds light on hydrocarbon biosynthesis genes in Hymenoptera.</title>
        <authorList>
            <person name="Moris V.C."/>
            <person name="Podsiadlowski L."/>
            <person name="Martin S."/>
            <person name="Oeyen J.P."/>
            <person name="Donath A."/>
            <person name="Petersen M."/>
            <person name="Wilbrandt J."/>
            <person name="Misof B."/>
            <person name="Liedtke D."/>
            <person name="Thamm M."/>
            <person name="Scheiner R."/>
            <person name="Schmitt T."/>
            <person name="Niehuis O."/>
        </authorList>
    </citation>
    <scope>NUCLEOTIDE SEQUENCE</scope>
    <source>
        <strain evidence="1">GBR_01_08_01A</strain>
    </source>
</reference>